<accession>A0A4Y2L4S8</accession>
<dbReference type="EMBL" id="BGPR01005278">
    <property type="protein sequence ID" value="GBN08626.1"/>
    <property type="molecule type" value="Genomic_DNA"/>
</dbReference>
<organism evidence="1 2">
    <name type="scientific">Araneus ventricosus</name>
    <name type="common">Orbweaver spider</name>
    <name type="synonym">Epeira ventricosa</name>
    <dbReference type="NCBI Taxonomy" id="182803"/>
    <lineage>
        <taxon>Eukaryota</taxon>
        <taxon>Metazoa</taxon>
        <taxon>Ecdysozoa</taxon>
        <taxon>Arthropoda</taxon>
        <taxon>Chelicerata</taxon>
        <taxon>Arachnida</taxon>
        <taxon>Araneae</taxon>
        <taxon>Araneomorphae</taxon>
        <taxon>Entelegynae</taxon>
        <taxon>Araneoidea</taxon>
        <taxon>Araneidae</taxon>
        <taxon>Araneus</taxon>
    </lineage>
</organism>
<protein>
    <submittedName>
        <fullName evidence="1">Uncharacterized protein</fullName>
    </submittedName>
</protein>
<dbReference type="Proteomes" id="UP000499080">
    <property type="component" value="Unassembled WGS sequence"/>
</dbReference>
<reference evidence="1 2" key="1">
    <citation type="journal article" date="2019" name="Sci. Rep.">
        <title>Orb-weaving spider Araneus ventricosus genome elucidates the spidroin gene catalogue.</title>
        <authorList>
            <person name="Kono N."/>
            <person name="Nakamura H."/>
            <person name="Ohtoshi R."/>
            <person name="Moran D.A.P."/>
            <person name="Shinohara A."/>
            <person name="Yoshida Y."/>
            <person name="Fujiwara M."/>
            <person name="Mori M."/>
            <person name="Tomita M."/>
            <person name="Arakawa K."/>
        </authorList>
    </citation>
    <scope>NUCLEOTIDE SEQUENCE [LARGE SCALE GENOMIC DNA]</scope>
</reference>
<keyword evidence="2" id="KW-1185">Reference proteome</keyword>
<sequence>MIPCDVTANWGEYKRTVLESQRSVLIDWNDFGVSSAVQAGQPAKSTNQGFMIKEKSRITSQVHESKIHDKGEVCHLVGQRHPENLMVAPEVGIAFSSDPWGNVAFLGDFQGKLVYVVFRFLENLQ</sequence>
<proteinExistence type="predicted"/>
<evidence type="ECO:0000313" key="1">
    <source>
        <dbReference type="EMBL" id="GBN08626.1"/>
    </source>
</evidence>
<comment type="caution">
    <text evidence="1">The sequence shown here is derived from an EMBL/GenBank/DDBJ whole genome shotgun (WGS) entry which is preliminary data.</text>
</comment>
<dbReference type="AlphaFoldDB" id="A0A4Y2L4S8"/>
<evidence type="ECO:0000313" key="2">
    <source>
        <dbReference type="Proteomes" id="UP000499080"/>
    </source>
</evidence>
<name>A0A4Y2L4S8_ARAVE</name>
<gene>
    <name evidence="1" type="ORF">AVEN_151624_1</name>
</gene>